<dbReference type="Proteomes" id="UP001163046">
    <property type="component" value="Unassembled WGS sequence"/>
</dbReference>
<comment type="caution">
    <text evidence="1">The sequence shown here is derived from an EMBL/GenBank/DDBJ whole genome shotgun (WGS) entry which is preliminary data.</text>
</comment>
<gene>
    <name evidence="1" type="ORF">OS493_022843</name>
</gene>
<protein>
    <submittedName>
        <fullName evidence="1">Uncharacterized protein</fullName>
    </submittedName>
</protein>
<evidence type="ECO:0000313" key="1">
    <source>
        <dbReference type="EMBL" id="KAJ7384215.1"/>
    </source>
</evidence>
<name>A0A9W9ZMP7_9CNID</name>
<organism evidence="1 2">
    <name type="scientific">Desmophyllum pertusum</name>
    <dbReference type="NCBI Taxonomy" id="174260"/>
    <lineage>
        <taxon>Eukaryota</taxon>
        <taxon>Metazoa</taxon>
        <taxon>Cnidaria</taxon>
        <taxon>Anthozoa</taxon>
        <taxon>Hexacorallia</taxon>
        <taxon>Scleractinia</taxon>
        <taxon>Caryophylliina</taxon>
        <taxon>Caryophylliidae</taxon>
        <taxon>Desmophyllum</taxon>
    </lineage>
</organism>
<sequence>MSGPTCQNQQKCEELTIPPTTIANHNPDETRIKTTITTTTDELESTTLWQFSRRRRHRQAK</sequence>
<keyword evidence="2" id="KW-1185">Reference proteome</keyword>
<dbReference type="EMBL" id="MU825889">
    <property type="protein sequence ID" value="KAJ7384215.1"/>
    <property type="molecule type" value="Genomic_DNA"/>
</dbReference>
<proteinExistence type="predicted"/>
<reference evidence="1" key="1">
    <citation type="submission" date="2023-01" db="EMBL/GenBank/DDBJ databases">
        <title>Genome assembly of the deep-sea coral Lophelia pertusa.</title>
        <authorList>
            <person name="Herrera S."/>
            <person name="Cordes E."/>
        </authorList>
    </citation>
    <scope>NUCLEOTIDE SEQUENCE</scope>
    <source>
        <strain evidence="1">USNM1676648</strain>
        <tissue evidence="1">Polyp</tissue>
    </source>
</reference>
<dbReference type="AlphaFoldDB" id="A0A9W9ZMP7"/>
<accession>A0A9W9ZMP7</accession>
<evidence type="ECO:0000313" key="2">
    <source>
        <dbReference type="Proteomes" id="UP001163046"/>
    </source>
</evidence>